<dbReference type="SUPFAM" id="SSF140996">
    <property type="entry name" value="Hermes dimerisation domain"/>
    <property type="match status" value="1"/>
</dbReference>
<dbReference type="SUPFAM" id="SSF53098">
    <property type="entry name" value="Ribonuclease H-like"/>
    <property type="match status" value="1"/>
</dbReference>
<evidence type="ECO:0000256" key="2">
    <source>
        <dbReference type="ARBA" id="ARBA00022723"/>
    </source>
</evidence>
<dbReference type="PANTHER" id="PTHR46481">
    <property type="entry name" value="ZINC FINGER BED DOMAIN-CONTAINING PROTEIN 4"/>
    <property type="match status" value="1"/>
</dbReference>
<keyword evidence="3" id="KW-0863">Zinc-finger</keyword>
<name>A0A6G0VTM9_APHCR</name>
<dbReference type="GO" id="GO:0005634">
    <property type="term" value="C:nucleus"/>
    <property type="evidence" value="ECO:0007669"/>
    <property type="project" value="UniProtKB-SubCell"/>
</dbReference>
<evidence type="ECO:0000256" key="4">
    <source>
        <dbReference type="ARBA" id="ARBA00022833"/>
    </source>
</evidence>
<protein>
    <submittedName>
        <fullName evidence="6">Zinc finger BED domain-containing protein RICESLEEPER 1-like isoform X1</fullName>
    </submittedName>
</protein>
<feature type="non-terminal residue" evidence="6">
    <location>
        <position position="559"/>
    </location>
</feature>
<organism evidence="6 7">
    <name type="scientific">Aphis craccivora</name>
    <name type="common">Cowpea aphid</name>
    <dbReference type="NCBI Taxonomy" id="307492"/>
    <lineage>
        <taxon>Eukaryota</taxon>
        <taxon>Metazoa</taxon>
        <taxon>Ecdysozoa</taxon>
        <taxon>Arthropoda</taxon>
        <taxon>Hexapoda</taxon>
        <taxon>Insecta</taxon>
        <taxon>Pterygota</taxon>
        <taxon>Neoptera</taxon>
        <taxon>Paraneoptera</taxon>
        <taxon>Hemiptera</taxon>
        <taxon>Sternorrhyncha</taxon>
        <taxon>Aphidomorpha</taxon>
        <taxon>Aphidoidea</taxon>
        <taxon>Aphididae</taxon>
        <taxon>Aphidini</taxon>
        <taxon>Aphis</taxon>
        <taxon>Aphis</taxon>
    </lineage>
</organism>
<dbReference type="PANTHER" id="PTHR46481:SF10">
    <property type="entry name" value="ZINC FINGER BED DOMAIN-CONTAINING PROTEIN 39"/>
    <property type="match status" value="1"/>
</dbReference>
<dbReference type="InterPro" id="IPR052035">
    <property type="entry name" value="ZnF_BED_domain_contain"/>
</dbReference>
<feature type="non-terminal residue" evidence="6">
    <location>
        <position position="1"/>
    </location>
</feature>
<evidence type="ECO:0000256" key="1">
    <source>
        <dbReference type="ARBA" id="ARBA00004123"/>
    </source>
</evidence>
<dbReference type="EMBL" id="VUJU01012058">
    <property type="protein sequence ID" value="KAF0708891.1"/>
    <property type="molecule type" value="Genomic_DNA"/>
</dbReference>
<keyword evidence="5" id="KW-0539">Nucleus</keyword>
<comment type="subcellular location">
    <subcellularLocation>
        <location evidence="1">Nucleus</location>
    </subcellularLocation>
</comment>
<accession>A0A6G0VTM9</accession>
<dbReference type="Gene3D" id="1.10.10.1070">
    <property type="entry name" value="Zinc finger, BED domain-containing"/>
    <property type="match status" value="1"/>
</dbReference>
<evidence type="ECO:0000313" key="6">
    <source>
        <dbReference type="EMBL" id="KAF0708891.1"/>
    </source>
</evidence>
<sequence>REKTTNPVSKLFFDYNHQKDESTCTVQGCRKPLMKGRHSHNLETHIRSFHSHEAKILDQAKEDIKSNKVQNIKRPSDDLTVQLSSKKRGPLDGMITVLKKSHYVQLDKVTLLQACTEMVTVNGRPLTIFNDSGFKKILNPLTQAIGEGVPPNDLLKYVPKLIISCILIEILGFTINSQNIKKHIFCASKTIINEITENIKNSLVSLKIDCVKRHNRSIMGVNIQFIKNMNVYLATLAMREINEQHTAQNLKKMLFDVLAIYNMRKEQIFTITCDNASNMVKLSKIVNMNDECEPEAPHIEEDLINFVDSEDNESDDEYAIEDGTLLSTNDIVNQLFNEEVDDHDNLQEIIVAAMELKSITSCIRCSVHSLQLCVLGGIKSAAISNCIPKAREIVKKLRTPKYACWLKRKNLKYAIIDIETRWNSMYNMLYRLLELKEFCLSHEETNPDLHLKNCEWESIQSVVNALHPVKTATIALQKQNLTIGDFYGIWLKSTHGLNANGSILAKKIKSLMDKRIQENYLPNSTFLAAITRLVETWETLLLLKNRDSPIDEFPETTEF</sequence>
<proteinExistence type="predicted"/>
<dbReference type="Proteomes" id="UP000478052">
    <property type="component" value="Unassembled WGS sequence"/>
</dbReference>
<keyword evidence="7" id="KW-1185">Reference proteome</keyword>
<dbReference type="InterPro" id="IPR012337">
    <property type="entry name" value="RNaseH-like_sf"/>
</dbReference>
<evidence type="ECO:0000313" key="7">
    <source>
        <dbReference type="Proteomes" id="UP000478052"/>
    </source>
</evidence>
<keyword evidence="4" id="KW-0862">Zinc</keyword>
<gene>
    <name evidence="6" type="ORF">FWK35_00029845</name>
</gene>
<reference evidence="6 7" key="1">
    <citation type="submission" date="2019-08" db="EMBL/GenBank/DDBJ databases">
        <title>Whole genome of Aphis craccivora.</title>
        <authorList>
            <person name="Voronova N.V."/>
            <person name="Shulinski R.S."/>
            <person name="Bandarenka Y.V."/>
            <person name="Zhorov D.G."/>
            <person name="Warner D."/>
        </authorList>
    </citation>
    <scope>NUCLEOTIDE SEQUENCE [LARGE SCALE GENOMIC DNA]</scope>
    <source>
        <strain evidence="6">180601</strain>
        <tissue evidence="6">Whole Body</tissue>
    </source>
</reference>
<dbReference type="AlphaFoldDB" id="A0A6G0VTM9"/>
<dbReference type="GO" id="GO:0008270">
    <property type="term" value="F:zinc ion binding"/>
    <property type="evidence" value="ECO:0007669"/>
    <property type="project" value="UniProtKB-KW"/>
</dbReference>
<evidence type="ECO:0000256" key="5">
    <source>
        <dbReference type="ARBA" id="ARBA00023242"/>
    </source>
</evidence>
<dbReference type="OrthoDB" id="5103at2759"/>
<keyword evidence="2" id="KW-0479">Metal-binding</keyword>
<comment type="caution">
    <text evidence="6">The sequence shown here is derived from an EMBL/GenBank/DDBJ whole genome shotgun (WGS) entry which is preliminary data.</text>
</comment>
<evidence type="ECO:0000256" key="3">
    <source>
        <dbReference type="ARBA" id="ARBA00022771"/>
    </source>
</evidence>